<dbReference type="Pfam" id="PF00356">
    <property type="entry name" value="LacI"/>
    <property type="match status" value="1"/>
</dbReference>
<keyword evidence="2" id="KW-0238">DNA-binding</keyword>
<dbReference type="InterPro" id="IPR010982">
    <property type="entry name" value="Lambda_DNA-bd_dom_sf"/>
</dbReference>
<organism evidence="5 6">
    <name type="scientific">Galbitalea soli</name>
    <dbReference type="NCBI Taxonomy" id="1268042"/>
    <lineage>
        <taxon>Bacteria</taxon>
        <taxon>Bacillati</taxon>
        <taxon>Actinomycetota</taxon>
        <taxon>Actinomycetes</taxon>
        <taxon>Micrococcales</taxon>
        <taxon>Microbacteriaceae</taxon>
        <taxon>Galbitalea</taxon>
    </lineage>
</organism>
<evidence type="ECO:0000256" key="3">
    <source>
        <dbReference type="ARBA" id="ARBA00023163"/>
    </source>
</evidence>
<dbReference type="PANTHER" id="PTHR30146">
    <property type="entry name" value="LACI-RELATED TRANSCRIPTIONAL REPRESSOR"/>
    <property type="match status" value="1"/>
</dbReference>
<dbReference type="EMBL" id="JAAGWZ010000005">
    <property type="protein sequence ID" value="NEM92513.1"/>
    <property type="molecule type" value="Genomic_DNA"/>
</dbReference>
<proteinExistence type="predicted"/>
<evidence type="ECO:0000256" key="1">
    <source>
        <dbReference type="ARBA" id="ARBA00023015"/>
    </source>
</evidence>
<dbReference type="Proteomes" id="UP000479756">
    <property type="component" value="Unassembled WGS sequence"/>
</dbReference>
<dbReference type="PANTHER" id="PTHR30146:SF109">
    <property type="entry name" value="HTH-TYPE TRANSCRIPTIONAL REGULATOR GALS"/>
    <property type="match status" value="1"/>
</dbReference>
<evidence type="ECO:0000313" key="6">
    <source>
        <dbReference type="Proteomes" id="UP000479756"/>
    </source>
</evidence>
<keyword evidence="3" id="KW-0804">Transcription</keyword>
<dbReference type="Gene3D" id="3.40.50.2300">
    <property type="match status" value="2"/>
</dbReference>
<comment type="caution">
    <text evidence="5">The sequence shown here is derived from an EMBL/GenBank/DDBJ whole genome shotgun (WGS) entry which is preliminary data.</text>
</comment>
<evidence type="ECO:0000313" key="5">
    <source>
        <dbReference type="EMBL" id="NEM92513.1"/>
    </source>
</evidence>
<dbReference type="InterPro" id="IPR028082">
    <property type="entry name" value="Peripla_BP_I"/>
</dbReference>
<feature type="domain" description="HTH lacI-type" evidence="4">
    <location>
        <begin position="4"/>
        <end position="58"/>
    </location>
</feature>
<reference evidence="5 6" key="1">
    <citation type="journal article" date="2014" name="Int. J. Syst. Evol. Microbiol.">
        <title>Description of Galbitalea soli gen. nov., sp. nov., and Frondihabitans sucicola sp. nov.</title>
        <authorList>
            <person name="Kim S.J."/>
            <person name="Lim J.M."/>
            <person name="Ahn J.H."/>
            <person name="Weon H.Y."/>
            <person name="Hamada M."/>
            <person name="Suzuki K."/>
            <person name="Ahn T.Y."/>
            <person name="Kwon S.W."/>
        </authorList>
    </citation>
    <scope>NUCLEOTIDE SEQUENCE [LARGE SCALE GENOMIC DNA]</scope>
    <source>
        <strain evidence="5 6">NBRC 108727</strain>
    </source>
</reference>
<dbReference type="PROSITE" id="PS00356">
    <property type="entry name" value="HTH_LACI_1"/>
    <property type="match status" value="1"/>
</dbReference>
<dbReference type="Gene3D" id="1.10.260.40">
    <property type="entry name" value="lambda repressor-like DNA-binding domains"/>
    <property type="match status" value="1"/>
</dbReference>
<dbReference type="InterPro" id="IPR000843">
    <property type="entry name" value="HTH_LacI"/>
</dbReference>
<keyword evidence="6" id="KW-1185">Reference proteome</keyword>
<accession>A0A7C9PPP2</accession>
<evidence type="ECO:0000259" key="4">
    <source>
        <dbReference type="PROSITE" id="PS50932"/>
    </source>
</evidence>
<keyword evidence="1" id="KW-0805">Transcription regulation</keyword>
<dbReference type="SUPFAM" id="SSF47413">
    <property type="entry name" value="lambda repressor-like DNA-binding domains"/>
    <property type="match status" value="1"/>
</dbReference>
<protein>
    <submittedName>
        <fullName evidence="5">LacI family transcriptional regulator</fullName>
    </submittedName>
</protein>
<sequence>MAAANVKDVAALARVSIGTVSNVLNRPEIVSPETAERVMQAIEKLGFVRNDAARQLKAGRSNAIGLVLLDGANPFFTEMATAAEDGAARAGFSVIVGNSNEKKDRESGYLNLFEEQRVRGILISPVGNVAPRLRRIRDHGIPVVLVDRTSPDSSFSSVSVDDVTGGAVAVTHLIDSGRRRIAFVGGAMSIRQVSDRLQGARIAVGMRADVSLEVITTAALVVSEGREAGRAIARRPASERPDAIFAANDLVAIGLLQGLLMEGRIAIPDQIAVIGYDDIPFADASVVALSSIRQPTRLIGETAVEILLEEADDPTLEPRHVVYQPELVIRDSSGGPAA</sequence>
<dbReference type="AlphaFoldDB" id="A0A7C9PPP2"/>
<name>A0A7C9PPP2_9MICO</name>
<dbReference type="Pfam" id="PF13377">
    <property type="entry name" value="Peripla_BP_3"/>
    <property type="match status" value="1"/>
</dbReference>
<gene>
    <name evidence="5" type="ORF">G3T37_14260</name>
</gene>
<dbReference type="CDD" id="cd01392">
    <property type="entry name" value="HTH_LacI"/>
    <property type="match status" value="1"/>
</dbReference>
<dbReference type="RefSeq" id="WP_163474566.1">
    <property type="nucleotide sequence ID" value="NZ_JAAGWZ010000005.1"/>
</dbReference>
<dbReference type="InterPro" id="IPR046335">
    <property type="entry name" value="LacI/GalR-like_sensor"/>
</dbReference>
<dbReference type="GO" id="GO:0003700">
    <property type="term" value="F:DNA-binding transcription factor activity"/>
    <property type="evidence" value="ECO:0007669"/>
    <property type="project" value="TreeGrafter"/>
</dbReference>
<dbReference type="GO" id="GO:0000976">
    <property type="term" value="F:transcription cis-regulatory region binding"/>
    <property type="evidence" value="ECO:0007669"/>
    <property type="project" value="TreeGrafter"/>
</dbReference>
<dbReference type="PROSITE" id="PS50932">
    <property type="entry name" value="HTH_LACI_2"/>
    <property type="match status" value="1"/>
</dbReference>
<dbReference type="SMART" id="SM00354">
    <property type="entry name" value="HTH_LACI"/>
    <property type="match status" value="1"/>
</dbReference>
<evidence type="ECO:0000256" key="2">
    <source>
        <dbReference type="ARBA" id="ARBA00023125"/>
    </source>
</evidence>
<dbReference type="SUPFAM" id="SSF53822">
    <property type="entry name" value="Periplasmic binding protein-like I"/>
    <property type="match status" value="1"/>
</dbReference>